<dbReference type="Gene3D" id="3.20.20.140">
    <property type="entry name" value="Metal-dependent hydrolases"/>
    <property type="match status" value="1"/>
</dbReference>
<evidence type="ECO:0000313" key="4">
    <source>
        <dbReference type="Proteomes" id="UP000194903"/>
    </source>
</evidence>
<dbReference type="RefSeq" id="WP_242969818.1">
    <property type="nucleotide sequence ID" value="NZ_CP178353.1"/>
</dbReference>
<protein>
    <recommendedName>
        <fullName evidence="2">Amidohydrolase-related domain-containing protein</fullName>
    </recommendedName>
</protein>
<accession>A0A252F402</accession>
<dbReference type="SUPFAM" id="SSF51556">
    <property type="entry name" value="Metallo-dependent hydrolases"/>
    <property type="match status" value="1"/>
</dbReference>
<dbReference type="Proteomes" id="UP000194903">
    <property type="component" value="Unassembled WGS sequence"/>
</dbReference>
<dbReference type="InterPro" id="IPR032466">
    <property type="entry name" value="Metal_Hydrolase"/>
</dbReference>
<organism evidence="3 4">
    <name type="scientific">Butyricicoccus porcorum</name>
    <dbReference type="NCBI Taxonomy" id="1945634"/>
    <lineage>
        <taxon>Bacteria</taxon>
        <taxon>Bacillati</taxon>
        <taxon>Bacillota</taxon>
        <taxon>Clostridia</taxon>
        <taxon>Eubacteriales</taxon>
        <taxon>Butyricicoccaceae</taxon>
        <taxon>Butyricicoccus</taxon>
    </lineage>
</organism>
<evidence type="ECO:0000256" key="1">
    <source>
        <dbReference type="ARBA" id="ARBA00023239"/>
    </source>
</evidence>
<dbReference type="PANTHER" id="PTHR21240:SF28">
    <property type="entry name" value="ISO-OROTATE DECARBOXYLASE (EUROFUNG)"/>
    <property type="match status" value="1"/>
</dbReference>
<proteinExistence type="predicted"/>
<dbReference type="GO" id="GO:0016831">
    <property type="term" value="F:carboxy-lyase activity"/>
    <property type="evidence" value="ECO:0007669"/>
    <property type="project" value="InterPro"/>
</dbReference>
<dbReference type="AlphaFoldDB" id="A0A252F402"/>
<reference evidence="3 4" key="1">
    <citation type="submission" date="2017-05" db="EMBL/GenBank/DDBJ databases">
        <title>Butyricicoccus porcorum sp. nov. a butyrate-producing bacterium from the swine intestinal tract.</title>
        <authorList>
            <person name="Trachsel J."/>
            <person name="Humphrey S."/>
            <person name="Allen H.K."/>
        </authorList>
    </citation>
    <scope>NUCLEOTIDE SEQUENCE [LARGE SCALE GENOMIC DNA]</scope>
    <source>
        <strain evidence="3">BB10</strain>
    </source>
</reference>
<evidence type="ECO:0000313" key="3">
    <source>
        <dbReference type="EMBL" id="OUM20489.1"/>
    </source>
</evidence>
<name>A0A252F402_9FIRM</name>
<comment type="caution">
    <text evidence="3">The sequence shown here is derived from an EMBL/GenBank/DDBJ whole genome shotgun (WGS) entry which is preliminary data.</text>
</comment>
<dbReference type="CDD" id="cd01292">
    <property type="entry name" value="metallo-dependent_hydrolases"/>
    <property type="match status" value="1"/>
</dbReference>
<keyword evidence="4" id="KW-1185">Reference proteome</keyword>
<dbReference type="GO" id="GO:0005737">
    <property type="term" value="C:cytoplasm"/>
    <property type="evidence" value="ECO:0007669"/>
    <property type="project" value="TreeGrafter"/>
</dbReference>
<evidence type="ECO:0000259" key="2">
    <source>
        <dbReference type="Pfam" id="PF04909"/>
    </source>
</evidence>
<dbReference type="PANTHER" id="PTHR21240">
    <property type="entry name" value="2-AMINO-3-CARBOXYLMUCONATE-6-SEMIALDEHYDE DECARBOXYLASE"/>
    <property type="match status" value="1"/>
</dbReference>
<dbReference type="InterPro" id="IPR032465">
    <property type="entry name" value="ACMSD"/>
</dbReference>
<dbReference type="GO" id="GO:0019748">
    <property type="term" value="P:secondary metabolic process"/>
    <property type="evidence" value="ECO:0007669"/>
    <property type="project" value="TreeGrafter"/>
</dbReference>
<dbReference type="EMBL" id="NHOC01000005">
    <property type="protein sequence ID" value="OUM20489.1"/>
    <property type="molecule type" value="Genomic_DNA"/>
</dbReference>
<keyword evidence="1" id="KW-0456">Lyase</keyword>
<sequence length="282" mass="31558">MMIDFHAHTFPSKIAEGVLQKLQKLSRSKPYTDGTTDGLRRSMDRAHIDVSILLPVMTNTGQVHKLNEAAARANEHWQETGLLSFGGMHPDTPDYRAELAHVQDMGLRGIKIHPAYQDTDFDDIRFLRIIDRASELGLIVLTHAGWDIGIPHHNYCTPQQIQHVMREIAPDKLVLAHMGGWSDWNAVEQELAGLPLYFDTAFSTGEIVAAPGTTRTPEESHNLNHAAFARLVRRHGTKRVLFATDSPWSDQKETLEFVQNAGFSEEELADLLGNNAQKLLGI</sequence>
<dbReference type="InterPro" id="IPR006680">
    <property type="entry name" value="Amidohydro-rel"/>
</dbReference>
<dbReference type="GO" id="GO:0016787">
    <property type="term" value="F:hydrolase activity"/>
    <property type="evidence" value="ECO:0007669"/>
    <property type="project" value="InterPro"/>
</dbReference>
<feature type="domain" description="Amidohydrolase-related" evidence="2">
    <location>
        <begin position="3"/>
        <end position="282"/>
    </location>
</feature>
<gene>
    <name evidence="3" type="ORF">CBW42_06575</name>
</gene>
<dbReference type="Pfam" id="PF04909">
    <property type="entry name" value="Amidohydro_2"/>
    <property type="match status" value="1"/>
</dbReference>